<evidence type="ECO:0000313" key="5">
    <source>
        <dbReference type="EMBL" id="MBF6024020.1"/>
    </source>
</evidence>
<feature type="signal peptide" evidence="3">
    <location>
        <begin position="1"/>
        <end position="17"/>
    </location>
</feature>
<keyword evidence="2" id="KW-0378">Hydrolase</keyword>
<proteinExistence type="predicted"/>
<evidence type="ECO:0000259" key="4">
    <source>
        <dbReference type="PROSITE" id="PS51635"/>
    </source>
</evidence>
<gene>
    <name evidence="5" type="ORF">IU514_08255</name>
</gene>
<feature type="active site" description="Nucleophile" evidence="2">
    <location>
        <position position="125"/>
    </location>
</feature>
<evidence type="ECO:0000313" key="6">
    <source>
        <dbReference type="Proteomes" id="UP001429984"/>
    </source>
</evidence>
<keyword evidence="6" id="KW-1185">Reference proteome</keyword>
<dbReference type="Proteomes" id="UP001429984">
    <property type="component" value="Unassembled WGS sequence"/>
</dbReference>
<name>A0ABS0B5C1_9GAMM</name>
<dbReference type="InterPro" id="IPR002641">
    <property type="entry name" value="PNPLA_dom"/>
</dbReference>
<evidence type="ECO:0000256" key="3">
    <source>
        <dbReference type="SAM" id="SignalP"/>
    </source>
</evidence>
<comment type="caution">
    <text evidence="5">The sequence shown here is derived from an EMBL/GenBank/DDBJ whole genome shotgun (WGS) entry which is preliminary data.</text>
</comment>
<evidence type="ECO:0000256" key="1">
    <source>
        <dbReference type="ARBA" id="ARBA00023098"/>
    </source>
</evidence>
<dbReference type="SUPFAM" id="SSF52151">
    <property type="entry name" value="FabD/lysophospholipase-like"/>
    <property type="match status" value="1"/>
</dbReference>
<sequence>MRRSALSILFAVTAACAALFLQGCASPGRQKAVPAEATFKAEIPGMPGVRYVMPEDMPAVFRDAQEALAAELKARADTGATGPLPPVSFLAVSGGGDNGAYGAGLLNGWTAAGTRPEFKLVTGISTGALIAPFAFLGPRYDDVLRKFYTSITSDDILEERNKLSVLFQDGLADNAPLKRLVRKVVTAEMLKEIASEHAKGRVLFVATTNIDARRPVVWNMTKIAASGHPDSLELFQEILVASAAIPGAFPPTMFDVEVDGQPYQEMHVDGGAFSQVFVYPAALELKKVGIEAGADRGRTLYIIRNSKVMPDWSQVERKTLPIIGRAIASLIQTQGIGDLYRIYAISQRDEVDFNLAYIPESFNAPHKEEFDTAYMRALFDVGYEQASKGYPWVKRPPGM</sequence>
<feature type="short sequence motif" description="GXSXG" evidence="2">
    <location>
        <begin position="123"/>
        <end position="127"/>
    </location>
</feature>
<feature type="short sequence motif" description="GXGXXG" evidence="2">
    <location>
        <begin position="94"/>
        <end position="99"/>
    </location>
</feature>
<dbReference type="PROSITE" id="PS51257">
    <property type="entry name" value="PROKAR_LIPOPROTEIN"/>
    <property type="match status" value="1"/>
</dbReference>
<dbReference type="EMBL" id="JADLZT010000004">
    <property type="protein sequence ID" value="MBF6024020.1"/>
    <property type="molecule type" value="Genomic_DNA"/>
</dbReference>
<keyword evidence="1 2" id="KW-0443">Lipid metabolism</keyword>
<feature type="chain" id="PRO_5046935255" evidence="3">
    <location>
        <begin position="18"/>
        <end position="399"/>
    </location>
</feature>
<reference evidence="5 6" key="1">
    <citation type="submission" date="2020-11" db="EMBL/GenBank/DDBJ databases">
        <title>Draft Genome Sequence and Secondary Metabolite Biosynthetic Potential of the Lysobacter niastensis Type strain DSM 18481.</title>
        <authorList>
            <person name="Turrini P."/>
            <person name="Artuso I."/>
            <person name="Tescari M."/>
            <person name="Lugli G.A."/>
            <person name="Frangipani E."/>
            <person name="Ventura M."/>
            <person name="Visca P."/>
        </authorList>
    </citation>
    <scope>NUCLEOTIDE SEQUENCE [LARGE SCALE GENOMIC DNA]</scope>
    <source>
        <strain evidence="5 6">DSM 18481</strain>
    </source>
</reference>
<feature type="domain" description="PNPLA" evidence="4">
    <location>
        <begin position="90"/>
        <end position="285"/>
    </location>
</feature>
<evidence type="ECO:0000256" key="2">
    <source>
        <dbReference type="PROSITE-ProRule" id="PRU01161"/>
    </source>
</evidence>
<keyword evidence="2" id="KW-0442">Lipid degradation</keyword>
<organism evidence="5 6">
    <name type="scientific">Lysobacter niastensis</name>
    <dbReference type="NCBI Taxonomy" id="380629"/>
    <lineage>
        <taxon>Bacteria</taxon>
        <taxon>Pseudomonadati</taxon>
        <taxon>Pseudomonadota</taxon>
        <taxon>Gammaproteobacteria</taxon>
        <taxon>Lysobacterales</taxon>
        <taxon>Lysobacteraceae</taxon>
        <taxon>Lysobacter</taxon>
    </lineage>
</organism>
<dbReference type="InterPro" id="IPR016035">
    <property type="entry name" value="Acyl_Trfase/lysoPLipase"/>
</dbReference>
<dbReference type="Gene3D" id="3.40.1090.10">
    <property type="entry name" value="Cytosolic phospholipase A2 catalytic domain"/>
    <property type="match status" value="1"/>
</dbReference>
<dbReference type="Pfam" id="PF01734">
    <property type="entry name" value="Patatin"/>
    <property type="match status" value="1"/>
</dbReference>
<keyword evidence="3" id="KW-0732">Signal</keyword>
<feature type="short sequence motif" description="DGA/G" evidence="2">
    <location>
        <begin position="269"/>
        <end position="271"/>
    </location>
</feature>
<protein>
    <submittedName>
        <fullName evidence="5">Patatin-like phospholipase family protein</fullName>
    </submittedName>
</protein>
<dbReference type="RefSeq" id="WP_194930624.1">
    <property type="nucleotide sequence ID" value="NZ_JADLZT010000004.1"/>
</dbReference>
<feature type="active site" description="Proton acceptor" evidence="2">
    <location>
        <position position="269"/>
    </location>
</feature>
<dbReference type="PROSITE" id="PS51635">
    <property type="entry name" value="PNPLA"/>
    <property type="match status" value="1"/>
</dbReference>
<accession>A0ABS0B5C1</accession>